<dbReference type="KEGG" id="rhg:EXZ61_19845"/>
<organism evidence="2 3">
    <name type="scientific">Rhodoferax aquaticus</name>
    <dbReference type="NCBI Taxonomy" id="2527691"/>
    <lineage>
        <taxon>Bacteria</taxon>
        <taxon>Pseudomonadati</taxon>
        <taxon>Pseudomonadota</taxon>
        <taxon>Betaproteobacteria</taxon>
        <taxon>Burkholderiales</taxon>
        <taxon>Comamonadaceae</taxon>
        <taxon>Rhodoferax</taxon>
    </lineage>
</organism>
<sequence>MFSWLRSKREKDAKSPPAAVNSRGLEVIEDDPETVWSMWEDAVAVQDSKFSASTLGDLSTPAKARTPTPAVAPDAADTTPLSLEDLRAFEQATKEPAQSRKQRLNEAMRVLELRHKRVASTVRTLWGHQECGLYLHRLISNGEDGVEFSQDLLQQDVTDALTVLYELHQARHGSKDA</sequence>
<evidence type="ECO:0000313" key="3">
    <source>
        <dbReference type="Proteomes" id="UP000317365"/>
    </source>
</evidence>
<dbReference type="EMBL" id="CP036282">
    <property type="protein sequence ID" value="QDL56231.1"/>
    <property type="molecule type" value="Genomic_DNA"/>
</dbReference>
<feature type="region of interest" description="Disordered" evidence="1">
    <location>
        <begin position="1"/>
        <end position="24"/>
    </location>
</feature>
<accession>A0A515EU98</accession>
<feature type="compositionally biased region" description="Low complexity" evidence="1">
    <location>
        <begin position="66"/>
        <end position="79"/>
    </location>
</feature>
<reference evidence="3" key="2">
    <citation type="journal article" date="2020" name="Int. J. Syst. Evol. Microbiol.">
        <title>Genomic insights into a novel species Rhodoferax aquaticus sp. nov., isolated from freshwater.</title>
        <authorList>
            <person name="Li T."/>
            <person name="Zhuo Y."/>
            <person name="Jin C.Z."/>
            <person name="Wu X."/>
            <person name="Ko S.R."/>
            <person name="Jin F.J."/>
            <person name="Ahn C.Y."/>
            <person name="Oh H.M."/>
            <person name="Lee H.G."/>
            <person name="Jin L."/>
        </authorList>
    </citation>
    <scope>NUCLEOTIDE SEQUENCE [LARGE SCALE GENOMIC DNA]</scope>
    <source>
        <strain evidence="3">Gr-4</strain>
    </source>
</reference>
<gene>
    <name evidence="2" type="ORF">EXZ61_19845</name>
</gene>
<keyword evidence="3" id="KW-1185">Reference proteome</keyword>
<dbReference type="RefSeq" id="WP_142813670.1">
    <property type="nucleotide sequence ID" value="NZ_CP036282.1"/>
</dbReference>
<reference evidence="3" key="1">
    <citation type="submission" date="2019-02" db="EMBL/GenBank/DDBJ databases">
        <title>Complete genome sequence of Rhodoferax sp. Gr-4.</title>
        <authorList>
            <person name="Jin L."/>
        </authorList>
    </citation>
    <scope>NUCLEOTIDE SEQUENCE [LARGE SCALE GENOMIC DNA]</scope>
    <source>
        <strain evidence="3">Gr-4</strain>
    </source>
</reference>
<feature type="region of interest" description="Disordered" evidence="1">
    <location>
        <begin position="54"/>
        <end position="79"/>
    </location>
</feature>
<dbReference type="Proteomes" id="UP000317365">
    <property type="component" value="Chromosome"/>
</dbReference>
<protein>
    <submittedName>
        <fullName evidence="2">Uncharacterized protein</fullName>
    </submittedName>
</protein>
<evidence type="ECO:0000313" key="2">
    <source>
        <dbReference type="EMBL" id="QDL56231.1"/>
    </source>
</evidence>
<dbReference type="AlphaFoldDB" id="A0A515EU98"/>
<name>A0A515EU98_9BURK</name>
<proteinExistence type="predicted"/>
<evidence type="ECO:0000256" key="1">
    <source>
        <dbReference type="SAM" id="MobiDB-lite"/>
    </source>
</evidence>